<keyword evidence="5" id="KW-0256">Endoplasmic reticulum</keyword>
<dbReference type="OrthoDB" id="6120274at2759"/>
<accession>A0A6J8CHG0</accession>
<dbReference type="PANTHER" id="PTHR31395:SF14">
    <property type="entry name" value="PROTEIN SHISA-5"/>
    <property type="match status" value="1"/>
</dbReference>
<evidence type="ECO:0000256" key="7">
    <source>
        <dbReference type="ARBA" id="ARBA00023136"/>
    </source>
</evidence>
<evidence type="ECO:0000256" key="14">
    <source>
        <dbReference type="SAM" id="Phobius"/>
    </source>
</evidence>
<keyword evidence="17" id="KW-1185">Reference proteome</keyword>
<evidence type="ECO:0000256" key="6">
    <source>
        <dbReference type="ARBA" id="ARBA00022989"/>
    </source>
</evidence>
<keyword evidence="15" id="KW-0732">Signal</keyword>
<protein>
    <recommendedName>
        <fullName evidence="11">Protein shisa-5</fullName>
    </recommendedName>
    <alternativeName>
        <fullName evidence="12">Scotin</fullName>
    </alternativeName>
</protein>
<dbReference type="AlphaFoldDB" id="A0A6J8CHG0"/>
<reference evidence="16 17" key="1">
    <citation type="submission" date="2020-06" db="EMBL/GenBank/DDBJ databases">
        <authorList>
            <person name="Li R."/>
            <person name="Bekaert M."/>
        </authorList>
    </citation>
    <scope>NUCLEOTIDE SEQUENCE [LARGE SCALE GENOMIC DNA]</scope>
    <source>
        <strain evidence="17">wild</strain>
    </source>
</reference>
<dbReference type="GO" id="GO:0006915">
    <property type="term" value="P:apoptotic process"/>
    <property type="evidence" value="ECO:0007669"/>
    <property type="project" value="UniProtKB-KW"/>
</dbReference>
<keyword evidence="8" id="KW-0539">Nucleus</keyword>
<feature type="signal peptide" evidence="15">
    <location>
        <begin position="1"/>
        <end position="21"/>
    </location>
</feature>
<comment type="subcellular location">
    <subcellularLocation>
        <location evidence="1">Endoplasmic reticulum membrane</location>
        <topology evidence="1">Single-pass type I membrane protein</topology>
    </subcellularLocation>
    <subcellularLocation>
        <location evidence="2">Nucleus membrane</location>
    </subcellularLocation>
</comment>
<evidence type="ECO:0000313" key="16">
    <source>
        <dbReference type="EMBL" id="CAC5394712.1"/>
    </source>
</evidence>
<keyword evidence="3 14" id="KW-0812">Transmembrane</keyword>
<evidence type="ECO:0000256" key="2">
    <source>
        <dbReference type="ARBA" id="ARBA00004126"/>
    </source>
</evidence>
<feature type="transmembrane region" description="Helical" evidence="14">
    <location>
        <begin position="60"/>
        <end position="83"/>
    </location>
</feature>
<evidence type="ECO:0000256" key="1">
    <source>
        <dbReference type="ARBA" id="ARBA00004115"/>
    </source>
</evidence>
<evidence type="ECO:0000256" key="12">
    <source>
        <dbReference type="ARBA" id="ARBA00041983"/>
    </source>
</evidence>
<evidence type="ECO:0000256" key="10">
    <source>
        <dbReference type="ARBA" id="ARBA00038108"/>
    </source>
</evidence>
<evidence type="ECO:0000256" key="15">
    <source>
        <dbReference type="SAM" id="SignalP"/>
    </source>
</evidence>
<feature type="compositionally biased region" description="Low complexity" evidence="13">
    <location>
        <begin position="158"/>
        <end position="172"/>
    </location>
</feature>
<dbReference type="Proteomes" id="UP000507470">
    <property type="component" value="Unassembled WGS sequence"/>
</dbReference>
<dbReference type="EMBL" id="CACVKT020005358">
    <property type="protein sequence ID" value="CAC5394712.1"/>
    <property type="molecule type" value="Genomic_DNA"/>
</dbReference>
<comment type="function">
    <text evidence="9">Can induce apoptosis in a caspase-dependent manner and plays a role in p53/TP53-dependent apoptosis.</text>
</comment>
<name>A0A6J8CHG0_MYTCO</name>
<dbReference type="GO" id="GO:0031965">
    <property type="term" value="C:nuclear membrane"/>
    <property type="evidence" value="ECO:0007669"/>
    <property type="project" value="UniProtKB-SubCell"/>
</dbReference>
<gene>
    <name evidence="16" type="ORF">MCOR_29435</name>
</gene>
<proteinExistence type="inferred from homology"/>
<keyword evidence="6 14" id="KW-1133">Transmembrane helix</keyword>
<evidence type="ECO:0000256" key="3">
    <source>
        <dbReference type="ARBA" id="ARBA00022692"/>
    </source>
</evidence>
<evidence type="ECO:0000256" key="13">
    <source>
        <dbReference type="SAM" id="MobiDB-lite"/>
    </source>
</evidence>
<feature type="region of interest" description="Disordered" evidence="13">
    <location>
        <begin position="157"/>
        <end position="178"/>
    </location>
</feature>
<evidence type="ECO:0000256" key="5">
    <source>
        <dbReference type="ARBA" id="ARBA00022824"/>
    </source>
</evidence>
<evidence type="ECO:0000256" key="8">
    <source>
        <dbReference type="ARBA" id="ARBA00023242"/>
    </source>
</evidence>
<evidence type="ECO:0000256" key="4">
    <source>
        <dbReference type="ARBA" id="ARBA00022703"/>
    </source>
</evidence>
<dbReference type="InterPro" id="IPR026910">
    <property type="entry name" value="Shisa"/>
</dbReference>
<keyword evidence="7 14" id="KW-0472">Membrane</keyword>
<dbReference type="PANTHER" id="PTHR31395">
    <property type="entry name" value="SHISA"/>
    <property type="match status" value="1"/>
</dbReference>
<comment type="similarity">
    <text evidence="10">Belongs to the shisa family.</text>
</comment>
<keyword evidence="4" id="KW-0053">Apoptosis</keyword>
<feature type="chain" id="PRO_5027101365" description="Protein shisa-5" evidence="15">
    <location>
        <begin position="22"/>
        <end position="178"/>
    </location>
</feature>
<sequence length="178" mass="19378">MVLHPIWNFMLFCFVLKVCEAFEFCTEHSSPSNTVYYMYCEYSCCGNIYNRYCCENFSGVIAGAVIISIVFLGIIIGVILCVVKKKGHRGTVIAPAAGGTHITQHSVAFVTATQIQPPTYSQLPPAYGVAPGYQATYSYPPTPMFAPLGTYPPPPAYPQDVAYPPTAPPYATQPSSKT</sequence>
<evidence type="ECO:0000256" key="9">
    <source>
        <dbReference type="ARBA" id="ARBA00037507"/>
    </source>
</evidence>
<dbReference type="GO" id="GO:0005789">
    <property type="term" value="C:endoplasmic reticulum membrane"/>
    <property type="evidence" value="ECO:0007669"/>
    <property type="project" value="UniProtKB-SubCell"/>
</dbReference>
<organism evidence="16 17">
    <name type="scientific">Mytilus coruscus</name>
    <name type="common">Sea mussel</name>
    <dbReference type="NCBI Taxonomy" id="42192"/>
    <lineage>
        <taxon>Eukaryota</taxon>
        <taxon>Metazoa</taxon>
        <taxon>Spiralia</taxon>
        <taxon>Lophotrochozoa</taxon>
        <taxon>Mollusca</taxon>
        <taxon>Bivalvia</taxon>
        <taxon>Autobranchia</taxon>
        <taxon>Pteriomorphia</taxon>
        <taxon>Mytilida</taxon>
        <taxon>Mytiloidea</taxon>
        <taxon>Mytilidae</taxon>
        <taxon>Mytilinae</taxon>
        <taxon>Mytilus</taxon>
    </lineage>
</organism>
<evidence type="ECO:0000313" key="17">
    <source>
        <dbReference type="Proteomes" id="UP000507470"/>
    </source>
</evidence>
<evidence type="ECO:0000256" key="11">
    <source>
        <dbReference type="ARBA" id="ARBA00040441"/>
    </source>
</evidence>